<evidence type="ECO:0000256" key="1">
    <source>
        <dbReference type="ARBA" id="ARBA00004613"/>
    </source>
</evidence>
<dbReference type="InterPro" id="IPR051777">
    <property type="entry name" value="Insulin-like_neuro_ligands"/>
</dbReference>
<accession>A0A091CUL0</accession>
<dbReference type="InterPro" id="IPR022353">
    <property type="entry name" value="Insulin_CS"/>
</dbReference>
<dbReference type="OrthoDB" id="9443437at2759"/>
<evidence type="ECO:0000256" key="3">
    <source>
        <dbReference type="ARBA" id="ARBA00011207"/>
    </source>
</evidence>
<dbReference type="SUPFAM" id="SSF56994">
    <property type="entry name" value="Insulin-like"/>
    <property type="match status" value="1"/>
</dbReference>
<keyword evidence="9" id="KW-0732">Signal</keyword>
<dbReference type="AlphaFoldDB" id="A0A091CUL0"/>
<reference evidence="11 12" key="1">
    <citation type="submission" date="2013-11" db="EMBL/GenBank/DDBJ databases">
        <title>The Damaraland mole rat (Fukomys damarensis) genome and evolution of African mole rats.</title>
        <authorList>
            <person name="Gladyshev V.N."/>
            <person name="Fang X."/>
        </authorList>
    </citation>
    <scope>NUCLEOTIDE SEQUENCE [LARGE SCALE GENOMIC DNA]</scope>
    <source>
        <tissue evidence="11">Liver</tissue>
    </source>
</reference>
<feature type="chain" id="PRO_5001871233" evidence="9">
    <location>
        <begin position="23"/>
        <end position="131"/>
    </location>
</feature>
<dbReference type="OMA" id="YVRTVVY"/>
<proteinExistence type="inferred from homology"/>
<evidence type="ECO:0000313" key="12">
    <source>
        <dbReference type="Proteomes" id="UP000028990"/>
    </source>
</evidence>
<feature type="signal peptide" evidence="9">
    <location>
        <begin position="1"/>
        <end position="22"/>
    </location>
</feature>
<dbReference type="InterPro" id="IPR016179">
    <property type="entry name" value="Insulin-like"/>
</dbReference>
<dbReference type="CDD" id="cd04365">
    <property type="entry name" value="IlGF_relaxin_like"/>
    <property type="match status" value="1"/>
</dbReference>
<keyword evidence="5" id="KW-0372">Hormone</keyword>
<dbReference type="GO" id="GO:0005179">
    <property type="term" value="F:hormone activity"/>
    <property type="evidence" value="ECO:0007669"/>
    <property type="project" value="UniProtKB-KW"/>
</dbReference>
<dbReference type="STRING" id="885580.ENSFDAP00000002191"/>
<evidence type="ECO:0000256" key="7">
    <source>
        <dbReference type="RuleBase" id="RU000406"/>
    </source>
</evidence>
<dbReference type="GO" id="GO:0005576">
    <property type="term" value="C:extracellular region"/>
    <property type="evidence" value="ECO:0007669"/>
    <property type="project" value="UniProtKB-SubCell"/>
</dbReference>
<evidence type="ECO:0000256" key="8">
    <source>
        <dbReference type="SAM" id="MobiDB-lite"/>
    </source>
</evidence>
<comment type="subcellular location">
    <subcellularLocation>
        <location evidence="1 7">Secreted</location>
    </subcellularLocation>
</comment>
<protein>
    <submittedName>
        <fullName evidence="11">Insulin-like peptide INSL5</fullName>
    </submittedName>
</protein>
<dbReference type="EMBL" id="KN123809">
    <property type="protein sequence ID" value="KFO23209.1"/>
    <property type="molecule type" value="Genomic_DNA"/>
</dbReference>
<dbReference type="PANTHER" id="PTHR20968">
    <property type="entry name" value="ILGF DOMAIN-CONTAINING PROTEIN"/>
    <property type="match status" value="1"/>
</dbReference>
<evidence type="ECO:0000313" key="11">
    <source>
        <dbReference type="EMBL" id="KFO23209.1"/>
    </source>
</evidence>
<dbReference type="eggNOG" id="ENOG502S9UT">
    <property type="taxonomic scope" value="Eukaryota"/>
</dbReference>
<dbReference type="GO" id="GO:2000253">
    <property type="term" value="P:positive regulation of feeding behavior"/>
    <property type="evidence" value="ECO:0007669"/>
    <property type="project" value="TreeGrafter"/>
</dbReference>
<feature type="compositionally biased region" description="Basic and acidic residues" evidence="8">
    <location>
        <begin position="59"/>
        <end position="69"/>
    </location>
</feature>
<keyword evidence="12" id="KW-1185">Reference proteome</keyword>
<dbReference type="GO" id="GO:0001664">
    <property type="term" value="F:G protein-coupled receptor binding"/>
    <property type="evidence" value="ECO:0007669"/>
    <property type="project" value="TreeGrafter"/>
</dbReference>
<gene>
    <name evidence="11" type="ORF">H920_15374</name>
</gene>
<dbReference type="PANTHER" id="PTHR20968:SF2">
    <property type="entry name" value="INSULIN-LIKE PEPTIDE INSL5"/>
    <property type="match status" value="1"/>
</dbReference>
<dbReference type="PROSITE" id="PS00262">
    <property type="entry name" value="INSULIN"/>
    <property type="match status" value="1"/>
</dbReference>
<feature type="domain" description="Insulin-like" evidence="10">
    <location>
        <begin position="26"/>
        <end position="131"/>
    </location>
</feature>
<organism evidence="11 12">
    <name type="scientific">Fukomys damarensis</name>
    <name type="common">Damaraland mole rat</name>
    <name type="synonym">Cryptomys damarensis</name>
    <dbReference type="NCBI Taxonomy" id="885580"/>
    <lineage>
        <taxon>Eukaryota</taxon>
        <taxon>Metazoa</taxon>
        <taxon>Chordata</taxon>
        <taxon>Craniata</taxon>
        <taxon>Vertebrata</taxon>
        <taxon>Euteleostomi</taxon>
        <taxon>Mammalia</taxon>
        <taxon>Eutheria</taxon>
        <taxon>Euarchontoglires</taxon>
        <taxon>Glires</taxon>
        <taxon>Rodentia</taxon>
        <taxon>Hystricomorpha</taxon>
        <taxon>Bathyergidae</taxon>
        <taxon>Fukomys</taxon>
    </lineage>
</organism>
<keyword evidence="4 7" id="KW-0964">Secreted</keyword>
<sequence length="131" mass="14794">MKGPVFTLVLLSALFAIPEVRSKDTVKLCGLDYVRTVVYICATARWRRQAEGTPPGQQAERRRDSQRETSREIFAHHLDKVDFSGEELIQERQLPTEGLQETGKHLAKSRRDLQTLCCTDGCSMVELSALC</sequence>
<evidence type="ECO:0000256" key="6">
    <source>
        <dbReference type="ARBA" id="ARBA00023157"/>
    </source>
</evidence>
<dbReference type="InterPro" id="IPR036438">
    <property type="entry name" value="Insulin-like_sf"/>
</dbReference>
<evidence type="ECO:0000259" key="10">
    <source>
        <dbReference type="SMART" id="SM00078"/>
    </source>
</evidence>
<dbReference type="Pfam" id="PF00049">
    <property type="entry name" value="Insulin"/>
    <property type="match status" value="1"/>
</dbReference>
<evidence type="ECO:0000256" key="4">
    <source>
        <dbReference type="ARBA" id="ARBA00022525"/>
    </source>
</evidence>
<evidence type="ECO:0000256" key="9">
    <source>
        <dbReference type="SAM" id="SignalP"/>
    </source>
</evidence>
<comment type="similarity">
    <text evidence="2 7">Belongs to the insulin family.</text>
</comment>
<evidence type="ECO:0000256" key="5">
    <source>
        <dbReference type="ARBA" id="ARBA00022702"/>
    </source>
</evidence>
<keyword evidence="6" id="KW-1015">Disulfide bond</keyword>
<comment type="subunit">
    <text evidence="3">Heterodimer of a B chain and an A chain linked by two disulfide bonds.</text>
</comment>
<dbReference type="Proteomes" id="UP000028990">
    <property type="component" value="Unassembled WGS sequence"/>
</dbReference>
<name>A0A091CUL0_FUKDA</name>
<dbReference type="SMART" id="SM00078">
    <property type="entry name" value="IlGF"/>
    <property type="match status" value="1"/>
</dbReference>
<evidence type="ECO:0000256" key="2">
    <source>
        <dbReference type="ARBA" id="ARBA00009034"/>
    </source>
</evidence>
<feature type="region of interest" description="Disordered" evidence="8">
    <location>
        <begin position="48"/>
        <end position="69"/>
    </location>
</feature>